<dbReference type="Proteomes" id="UP000468828">
    <property type="component" value="Unassembled WGS sequence"/>
</dbReference>
<dbReference type="Pfam" id="PF02661">
    <property type="entry name" value="Fic"/>
    <property type="match status" value="1"/>
</dbReference>
<dbReference type="InterPro" id="IPR026287">
    <property type="entry name" value="SoFic-like"/>
</dbReference>
<reference evidence="6 8" key="2">
    <citation type="submission" date="2020-02" db="EMBL/GenBank/DDBJ databases">
        <title>The WGS of Modestobacter muralis DSM 100205.</title>
        <authorList>
            <person name="Jiang Z."/>
        </authorList>
    </citation>
    <scope>NUCLEOTIDE SEQUENCE [LARGE SCALE GENOMIC DNA]</scope>
    <source>
        <strain evidence="6 8">DSM 100205</strain>
    </source>
</reference>
<gene>
    <name evidence="6" type="ORF">G3R41_13050</name>
    <name evidence="5" type="ORF">GCU67_12395</name>
</gene>
<feature type="binding site" evidence="1">
    <location>
        <position position="225"/>
    </location>
    <ligand>
        <name>ATP</name>
        <dbReference type="ChEBI" id="CHEBI:30616"/>
    </ligand>
</feature>
<proteinExistence type="predicted"/>
<keyword evidence="1" id="KW-0547">Nucleotide-binding</keyword>
<feature type="binding site" evidence="3">
    <location>
        <begin position="229"/>
        <end position="236"/>
    </location>
    <ligand>
        <name>ATP</name>
        <dbReference type="ChEBI" id="CHEBI:30616"/>
    </ligand>
</feature>
<dbReference type="PROSITE" id="PS51459">
    <property type="entry name" value="FIDO"/>
    <property type="match status" value="1"/>
</dbReference>
<keyword evidence="7" id="KW-1185">Reference proteome</keyword>
<evidence type="ECO:0000313" key="7">
    <source>
        <dbReference type="Proteomes" id="UP000468828"/>
    </source>
</evidence>
<feature type="binding site" evidence="1">
    <location>
        <begin position="230"/>
        <end position="236"/>
    </location>
    <ligand>
        <name>ATP</name>
        <dbReference type="ChEBI" id="CHEBI:30616"/>
    </ligand>
</feature>
<dbReference type="PANTHER" id="PTHR13504">
    <property type="entry name" value="FIDO DOMAIN-CONTAINING PROTEIN DDB_G0283145"/>
    <property type="match status" value="1"/>
</dbReference>
<dbReference type="PIRSF" id="PIRSF038925">
    <property type="entry name" value="AMP-prot_trans"/>
    <property type="match status" value="1"/>
</dbReference>
<dbReference type="Proteomes" id="UP000471152">
    <property type="component" value="Unassembled WGS sequence"/>
</dbReference>
<sequence length="396" mass="44354">MDIEAFRRSPAGRLDPVSGFDEYLKRPFSHFAFTPHPLPESIPLEEATYQALSVADREVGRLDAAAERLPNPQLLIRPALISEAVSTSALEGTHAPLLEVLEADFVEEKRQSSEVREIRNYVTAAETGLKRIEELPVCLRLLSELQSILVRGTRGDRFDAGQLREQQVYIGERSAGMERSRFVPPPPGAPLQDGISAWEKWVNAQDSIPLLVKAAMAHYQFETLHPFSDGNGRIGRLAIVLQLIEGEALRYPILNLSPWIEPRKEQYKDLLLKCSVTGEFDEWIRFFAEAVTHQARDAVTRIEVLTQIRADMLEALRQDKAKGVVLDIVEDLIGWPVITVTQAAALHNVTYPPANSAIQRLQRLGFVEEMTGRSYGRVYACPAVMRAVEQELPEAA</sequence>
<feature type="binding site" evidence="1">
    <location>
        <position position="267"/>
    </location>
    <ligand>
        <name>ATP</name>
        <dbReference type="ChEBI" id="CHEBI:30616"/>
    </ligand>
</feature>
<dbReference type="InterPro" id="IPR003812">
    <property type="entry name" value="Fido"/>
</dbReference>
<evidence type="ECO:0000259" key="4">
    <source>
        <dbReference type="PROSITE" id="PS51459"/>
    </source>
</evidence>
<evidence type="ECO:0000313" key="8">
    <source>
        <dbReference type="Proteomes" id="UP000471152"/>
    </source>
</evidence>
<feature type="domain" description="Fido" evidence="4">
    <location>
        <begin position="137"/>
        <end position="289"/>
    </location>
</feature>
<name>A0A6P0EVS5_9ACTN</name>
<dbReference type="InterPro" id="IPR036597">
    <property type="entry name" value="Fido-like_dom_sf"/>
</dbReference>
<dbReference type="RefSeq" id="WP_163611516.1">
    <property type="nucleotide sequence ID" value="NZ_JAAGWB010000035.1"/>
</dbReference>
<keyword evidence="1" id="KW-0067">ATP-binding</keyword>
<evidence type="ECO:0000256" key="3">
    <source>
        <dbReference type="PIRSR" id="PIRSR640198-2"/>
    </source>
</evidence>
<dbReference type="GO" id="GO:0005524">
    <property type="term" value="F:ATP binding"/>
    <property type="evidence" value="ECO:0007669"/>
    <property type="project" value="UniProtKB-KW"/>
</dbReference>
<organism evidence="5 7">
    <name type="scientific">Modestobacter muralis</name>
    <dbReference type="NCBI Taxonomy" id="1608614"/>
    <lineage>
        <taxon>Bacteria</taxon>
        <taxon>Bacillati</taxon>
        <taxon>Actinomycetota</taxon>
        <taxon>Actinomycetes</taxon>
        <taxon>Geodermatophilales</taxon>
        <taxon>Geodermatophilaceae</taxon>
        <taxon>Modestobacter</taxon>
    </lineage>
</organism>
<reference evidence="5 7" key="1">
    <citation type="submission" date="2020-01" db="EMBL/GenBank/DDBJ databases">
        <title>the WGS Modestobacter muralis CPCC 204518.</title>
        <authorList>
            <person name="Jiang Z."/>
        </authorList>
    </citation>
    <scope>NUCLEOTIDE SEQUENCE [LARGE SCALE GENOMIC DNA]</scope>
    <source>
        <strain evidence="5 7">DSM 100205</strain>
    </source>
</reference>
<accession>A0A6P0EVS5</accession>
<dbReference type="Gene3D" id="1.10.3290.10">
    <property type="entry name" value="Fido-like domain"/>
    <property type="match status" value="1"/>
</dbReference>
<dbReference type="Pfam" id="PF13784">
    <property type="entry name" value="Fic_N"/>
    <property type="match status" value="1"/>
</dbReference>
<dbReference type="EMBL" id="JAAGWH010000033">
    <property type="protein sequence ID" value="NEK94963.1"/>
    <property type="molecule type" value="Genomic_DNA"/>
</dbReference>
<evidence type="ECO:0000313" key="6">
    <source>
        <dbReference type="EMBL" id="NEN51851.1"/>
    </source>
</evidence>
<dbReference type="SUPFAM" id="SSF140931">
    <property type="entry name" value="Fic-like"/>
    <property type="match status" value="1"/>
</dbReference>
<evidence type="ECO:0000256" key="2">
    <source>
        <dbReference type="PIRSR" id="PIRSR640198-1"/>
    </source>
</evidence>
<dbReference type="EMBL" id="JAAGWB010000035">
    <property type="protein sequence ID" value="NEN51851.1"/>
    <property type="molecule type" value="Genomic_DNA"/>
</dbReference>
<feature type="active site" evidence="2">
    <location>
        <position position="225"/>
    </location>
</feature>
<dbReference type="PANTHER" id="PTHR13504:SF38">
    <property type="entry name" value="FIDO DOMAIN-CONTAINING PROTEIN"/>
    <property type="match status" value="1"/>
</dbReference>
<protein>
    <submittedName>
        <fullName evidence="5">Fic family protein</fullName>
    </submittedName>
</protein>
<feature type="binding site" evidence="1">
    <location>
        <position position="91"/>
    </location>
    <ligand>
        <name>ATP</name>
        <dbReference type="ChEBI" id="CHEBI:30616"/>
    </ligand>
</feature>
<dbReference type="AlphaFoldDB" id="A0A6P0EVS5"/>
<evidence type="ECO:0000256" key="1">
    <source>
        <dbReference type="PIRSR" id="PIRSR038925-1"/>
    </source>
</evidence>
<dbReference type="InterPro" id="IPR025758">
    <property type="entry name" value="Fic/DOC_N"/>
</dbReference>
<comment type="caution">
    <text evidence="5">The sequence shown here is derived from an EMBL/GenBank/DDBJ whole genome shotgun (WGS) entry which is preliminary data.</text>
</comment>
<evidence type="ECO:0000313" key="5">
    <source>
        <dbReference type="EMBL" id="NEK94963.1"/>
    </source>
</evidence>
<dbReference type="InterPro" id="IPR040198">
    <property type="entry name" value="Fido_containing"/>
</dbReference>